<feature type="compositionally biased region" description="Basic residues" evidence="5">
    <location>
        <begin position="218"/>
        <end position="227"/>
    </location>
</feature>
<protein>
    <recommendedName>
        <fullName evidence="6">HMA domain-containing protein</fullName>
    </recommendedName>
</protein>
<sequence length="358" mass="38536">MASAAAVTEDASAEPVNYKTCVLRVSIHCEGCKKKVKKILKKIHGVEDIIIDSKIHKVTVIGNVNGEALLRKLLIKGKHAEFWPAPPPPPQKVTTKEKKQETLKSDEIKKDPQPQITKDGNSGEPEQKNQSKPEEEKIQIKVKNITINGETSNDNSNKSANEGVQADKGVNGPTQEAKAEGKLPANSSPVDPTPAADNTGIENGVAAGTDKAVGSGIVRKKKGKKGQKSSETSETVQIPGDAAGSVGSSTSHPASQATESVYRGPSSRQHANPYPSYDTPPTYVMSYNTANPCSSYSETYYAQPPTYTYSQPPPSYMYAQQPPPSFMYSDSPPQQHPQQQSDSFTMFSDENANGCSIM</sequence>
<dbReference type="PANTHER" id="PTHR45868:SF69">
    <property type="entry name" value="HEAVY METAL-ASSOCIATED ISOPRENYLATED PLANT PROTEIN 35"/>
    <property type="match status" value="1"/>
</dbReference>
<dbReference type="GO" id="GO:0046872">
    <property type="term" value="F:metal ion binding"/>
    <property type="evidence" value="ECO:0007669"/>
    <property type="project" value="UniProtKB-KW"/>
</dbReference>
<keyword evidence="3" id="KW-0449">Lipoprotein</keyword>
<evidence type="ECO:0000256" key="2">
    <source>
        <dbReference type="ARBA" id="ARBA00022723"/>
    </source>
</evidence>
<gene>
    <name evidence="7" type="ORF">MKW98_023564</name>
</gene>
<dbReference type="Gene3D" id="3.30.70.100">
    <property type="match status" value="1"/>
</dbReference>
<keyword evidence="1" id="KW-0488">Methylation</keyword>
<evidence type="ECO:0000256" key="1">
    <source>
        <dbReference type="ARBA" id="ARBA00022481"/>
    </source>
</evidence>
<reference evidence="7" key="1">
    <citation type="submission" date="2022-04" db="EMBL/GenBank/DDBJ databases">
        <title>A functionally conserved STORR gene fusion in Papaver species that diverged 16.8 million years ago.</title>
        <authorList>
            <person name="Catania T."/>
        </authorList>
    </citation>
    <scope>NUCLEOTIDE SEQUENCE</scope>
    <source>
        <strain evidence="7">S-188037</strain>
    </source>
</reference>
<dbReference type="InterPro" id="IPR006121">
    <property type="entry name" value="HMA_dom"/>
</dbReference>
<feature type="compositionally biased region" description="Polar residues" evidence="5">
    <location>
        <begin position="145"/>
        <end position="162"/>
    </location>
</feature>
<feature type="region of interest" description="Disordered" evidence="5">
    <location>
        <begin position="81"/>
        <end position="288"/>
    </location>
</feature>
<keyword evidence="8" id="KW-1185">Reference proteome</keyword>
<evidence type="ECO:0000256" key="5">
    <source>
        <dbReference type="SAM" id="MobiDB-lite"/>
    </source>
</evidence>
<evidence type="ECO:0000256" key="4">
    <source>
        <dbReference type="ARBA" id="ARBA00024045"/>
    </source>
</evidence>
<comment type="caution">
    <text evidence="7">The sequence shown here is derived from an EMBL/GenBank/DDBJ whole genome shotgun (WGS) entry which is preliminary data.</text>
</comment>
<keyword evidence="3" id="KW-0636">Prenylation</keyword>
<comment type="similarity">
    <text evidence="4">Belongs to the HIPP family.</text>
</comment>
<feature type="compositionally biased region" description="Basic and acidic residues" evidence="5">
    <location>
        <begin position="94"/>
        <end position="112"/>
    </location>
</feature>
<dbReference type="EMBL" id="JAJJMB010007708">
    <property type="protein sequence ID" value="KAI3927963.1"/>
    <property type="molecule type" value="Genomic_DNA"/>
</dbReference>
<dbReference type="Pfam" id="PF00403">
    <property type="entry name" value="HMA"/>
    <property type="match status" value="1"/>
</dbReference>
<feature type="region of interest" description="Disordered" evidence="5">
    <location>
        <begin position="303"/>
        <end position="358"/>
    </location>
</feature>
<feature type="compositionally biased region" description="Basic and acidic residues" evidence="5">
    <location>
        <begin position="125"/>
        <end position="139"/>
    </location>
</feature>
<evidence type="ECO:0000259" key="6">
    <source>
        <dbReference type="PROSITE" id="PS50846"/>
    </source>
</evidence>
<feature type="domain" description="HMA" evidence="6">
    <location>
        <begin position="18"/>
        <end position="85"/>
    </location>
</feature>
<evidence type="ECO:0000256" key="3">
    <source>
        <dbReference type="ARBA" id="ARBA00023289"/>
    </source>
</evidence>
<dbReference type="AlphaFoldDB" id="A0AAD4SWY4"/>
<feature type="compositionally biased region" description="Low complexity" evidence="5">
    <location>
        <begin position="329"/>
        <end position="343"/>
    </location>
</feature>
<dbReference type="Proteomes" id="UP001202328">
    <property type="component" value="Unassembled WGS sequence"/>
</dbReference>
<feature type="compositionally biased region" description="Pro residues" evidence="5">
    <location>
        <begin position="311"/>
        <end position="325"/>
    </location>
</feature>
<dbReference type="PROSITE" id="PS50846">
    <property type="entry name" value="HMA_2"/>
    <property type="match status" value="1"/>
</dbReference>
<feature type="compositionally biased region" description="Polar residues" evidence="5">
    <location>
        <begin position="344"/>
        <end position="358"/>
    </location>
</feature>
<dbReference type="InterPro" id="IPR036163">
    <property type="entry name" value="HMA_dom_sf"/>
</dbReference>
<evidence type="ECO:0000313" key="7">
    <source>
        <dbReference type="EMBL" id="KAI3927963.1"/>
    </source>
</evidence>
<feature type="compositionally biased region" description="Polar residues" evidence="5">
    <location>
        <begin position="246"/>
        <end position="259"/>
    </location>
</feature>
<keyword evidence="2" id="KW-0479">Metal-binding</keyword>
<accession>A0AAD4SWY4</accession>
<name>A0AAD4SWY4_9MAGN</name>
<dbReference type="SUPFAM" id="SSF55008">
    <property type="entry name" value="HMA, heavy metal-associated domain"/>
    <property type="match status" value="1"/>
</dbReference>
<organism evidence="7 8">
    <name type="scientific">Papaver atlanticum</name>
    <dbReference type="NCBI Taxonomy" id="357466"/>
    <lineage>
        <taxon>Eukaryota</taxon>
        <taxon>Viridiplantae</taxon>
        <taxon>Streptophyta</taxon>
        <taxon>Embryophyta</taxon>
        <taxon>Tracheophyta</taxon>
        <taxon>Spermatophyta</taxon>
        <taxon>Magnoliopsida</taxon>
        <taxon>Ranunculales</taxon>
        <taxon>Papaveraceae</taxon>
        <taxon>Papaveroideae</taxon>
        <taxon>Papaver</taxon>
    </lineage>
</organism>
<proteinExistence type="inferred from homology"/>
<evidence type="ECO:0000313" key="8">
    <source>
        <dbReference type="Proteomes" id="UP001202328"/>
    </source>
</evidence>
<dbReference type="PANTHER" id="PTHR45868">
    <property type="entry name" value="HEAVY METAL-ASSOCIATED ISOPRENYLATED PLANT PROTEIN 33-RELATED"/>
    <property type="match status" value="1"/>
</dbReference>